<dbReference type="Proteomes" id="UP000003240">
    <property type="component" value="Unassembled WGS sequence"/>
</dbReference>
<name>F7NK63_9FIRM</name>
<keyword evidence="2" id="KW-1185">Reference proteome</keyword>
<dbReference type="STRING" id="1009370.ALO_12381"/>
<proteinExistence type="predicted"/>
<comment type="caution">
    <text evidence="1">The sequence shown here is derived from an EMBL/GenBank/DDBJ whole genome shotgun (WGS) entry which is preliminary data.</text>
</comment>
<sequence length="116" mass="12385">MNGMKYGVGITGAFAGGYDGNDCAAQQVQRKQGQVEKSLNEISDIADTTLRLAREILDAVSLPKPQQACNGAGVPESFDTVAGRLQTTGSVLIEANNRLHEILEILQDQLGDQKLV</sequence>
<protein>
    <recommendedName>
        <fullName evidence="3">Methyl-accepting chemotaxis protein</fullName>
    </recommendedName>
</protein>
<organism evidence="1 2">
    <name type="scientific">Acetonema longum DSM 6540</name>
    <dbReference type="NCBI Taxonomy" id="1009370"/>
    <lineage>
        <taxon>Bacteria</taxon>
        <taxon>Bacillati</taxon>
        <taxon>Bacillota</taxon>
        <taxon>Negativicutes</taxon>
        <taxon>Acetonemataceae</taxon>
        <taxon>Acetonema</taxon>
    </lineage>
</organism>
<evidence type="ECO:0000313" key="2">
    <source>
        <dbReference type="Proteomes" id="UP000003240"/>
    </source>
</evidence>
<reference evidence="1 2" key="1">
    <citation type="journal article" date="2011" name="EMBO J.">
        <title>Structural diversity of bacterial flagellar motors.</title>
        <authorList>
            <person name="Chen S."/>
            <person name="Beeby M."/>
            <person name="Murphy G.E."/>
            <person name="Leadbetter J.R."/>
            <person name="Hendrixson D.R."/>
            <person name="Briegel A."/>
            <person name="Li Z."/>
            <person name="Shi J."/>
            <person name="Tocheva E.I."/>
            <person name="Muller A."/>
            <person name="Dobro M.J."/>
            <person name="Jensen G.J."/>
        </authorList>
    </citation>
    <scope>NUCLEOTIDE SEQUENCE [LARGE SCALE GENOMIC DNA]</scope>
    <source>
        <strain evidence="1 2">DSM 6540</strain>
    </source>
</reference>
<evidence type="ECO:0008006" key="3">
    <source>
        <dbReference type="Google" id="ProtNLM"/>
    </source>
</evidence>
<dbReference type="EMBL" id="AFGF01000107">
    <property type="protein sequence ID" value="EGO63504.1"/>
    <property type="molecule type" value="Genomic_DNA"/>
</dbReference>
<evidence type="ECO:0000313" key="1">
    <source>
        <dbReference type="EMBL" id="EGO63504.1"/>
    </source>
</evidence>
<accession>F7NK63</accession>
<gene>
    <name evidence="1" type="ORF">ALO_12381</name>
</gene>
<dbReference type="RefSeq" id="WP_004096075.1">
    <property type="nucleotide sequence ID" value="NZ_AFGF01000107.1"/>
</dbReference>
<dbReference type="AlphaFoldDB" id="F7NK63"/>